<keyword evidence="8" id="KW-0119">Carbohydrate metabolism</keyword>
<dbReference type="InterPro" id="IPR011004">
    <property type="entry name" value="Trimer_LpxA-like_sf"/>
</dbReference>
<proteinExistence type="inferred from homology"/>
<dbReference type="InterPro" id="IPR056818">
    <property type="entry name" value="GlmU/GlgC-like_hexapep"/>
</dbReference>
<dbReference type="CDD" id="cd02508">
    <property type="entry name" value="ADP_Glucose_PP"/>
    <property type="match status" value="1"/>
</dbReference>
<evidence type="ECO:0000259" key="9">
    <source>
        <dbReference type="Pfam" id="PF00483"/>
    </source>
</evidence>
<dbReference type="PANTHER" id="PTHR43523:SF2">
    <property type="entry name" value="GLUCOSE-1-PHOSPHATE ADENYLYLTRANSFERASE"/>
    <property type="match status" value="1"/>
</dbReference>
<feature type="domain" description="Nucleotidyl transferase" evidence="9">
    <location>
        <begin position="8"/>
        <end position="263"/>
    </location>
</feature>
<evidence type="ECO:0000256" key="3">
    <source>
        <dbReference type="ARBA" id="ARBA00022679"/>
    </source>
</evidence>
<evidence type="ECO:0000313" key="12">
    <source>
        <dbReference type="Proteomes" id="UP000599024"/>
    </source>
</evidence>
<reference evidence="11 12" key="1">
    <citation type="submission" date="2020-08" db="EMBL/GenBank/DDBJ databases">
        <title>Bridging the membrane lipid divide: bacteria of the FCB group superphylum have the potential to synthesize archaeal ether lipids.</title>
        <authorList>
            <person name="Villanueva L."/>
            <person name="Von Meijenfeldt F.A.B."/>
            <person name="Westbye A.B."/>
            <person name="Yadav S."/>
            <person name="Hopmans E.C."/>
            <person name="Dutilh B.E."/>
            <person name="Sinninghe Damste J.S."/>
        </authorList>
    </citation>
    <scope>NUCLEOTIDE SEQUENCE [LARGE SCALE GENOMIC DNA]</scope>
    <source>
        <strain evidence="11">NIOZ-UU81</strain>
    </source>
</reference>
<dbReference type="Gene3D" id="3.90.550.10">
    <property type="entry name" value="Spore Coat Polysaccharide Biosynthesis Protein SpsA, Chain A"/>
    <property type="match status" value="1"/>
</dbReference>
<accession>A0A8J6N889</accession>
<dbReference type="GO" id="GO:0005524">
    <property type="term" value="F:ATP binding"/>
    <property type="evidence" value="ECO:0007669"/>
    <property type="project" value="UniProtKB-KW"/>
</dbReference>
<dbReference type="GO" id="GO:0008878">
    <property type="term" value="F:glucose-1-phosphate adenylyltransferase activity"/>
    <property type="evidence" value="ECO:0007669"/>
    <property type="project" value="InterPro"/>
</dbReference>
<keyword evidence="6" id="KW-0067">ATP-binding</keyword>
<sequence length="417" mass="46738">MLKPSIQAMILAGSRVDELNVLTHYRPKSAVPFGGFCRVIDFALSNLMHSGIESIAILSQYRSYSLINHIGTGAAWDMIGRYRGISILPPFKDRTHGDWYRGSADAVYKNLDFIHYHDPEEILVLSGDHIYQMDYRELIHYHREKDADLTMAFVEVPLGAVRRFGQAAMDDEDGERGGRVYRYWEKPEEPRSSWASMTIMCFRPRVLYRALAENQGMDSFEFGRDIIPLLMAQGARIYGFKHRGYWGYTRTVDEYWQANMDLLGETPVIDLEQWGLRTNLEHRGIRDCQPALIRDQGQILNSLVYNGCVIEGEVRNSILFPGVTVGPGAVVENSVLFFNNTVGPGCYLNKVVADVNTSYGSGVRVGGEPEEATAPVTVVGWNNQIPNGTSVGPGATIFPRVGVDHWPAVVEAGRILE</sequence>
<evidence type="ECO:0000313" key="11">
    <source>
        <dbReference type="EMBL" id="MBC8208667.1"/>
    </source>
</evidence>
<gene>
    <name evidence="11" type="ORF">H8E79_05820</name>
</gene>
<dbReference type="InterPro" id="IPR005836">
    <property type="entry name" value="ADP_Glu_pyroP_CS"/>
</dbReference>
<dbReference type="Pfam" id="PF24894">
    <property type="entry name" value="Hexapep_GlmU"/>
    <property type="match status" value="1"/>
</dbReference>
<protein>
    <submittedName>
        <fullName evidence="11">Glucose-1-phosphate adenylyltransferase</fullName>
    </submittedName>
</protein>
<evidence type="ECO:0000256" key="7">
    <source>
        <dbReference type="ARBA" id="ARBA00023056"/>
    </source>
</evidence>
<dbReference type="EMBL" id="JACNLK010000047">
    <property type="protein sequence ID" value="MBC8208667.1"/>
    <property type="molecule type" value="Genomic_DNA"/>
</dbReference>
<dbReference type="Proteomes" id="UP000599024">
    <property type="component" value="Unassembled WGS sequence"/>
</dbReference>
<keyword evidence="7" id="KW-0320">Glycogen biosynthesis</keyword>
<evidence type="ECO:0000256" key="6">
    <source>
        <dbReference type="ARBA" id="ARBA00022840"/>
    </source>
</evidence>
<organism evidence="11 12">
    <name type="scientific">Candidatus Desulfatifera sulfidica</name>
    <dbReference type="NCBI Taxonomy" id="2841691"/>
    <lineage>
        <taxon>Bacteria</taxon>
        <taxon>Pseudomonadati</taxon>
        <taxon>Thermodesulfobacteriota</taxon>
        <taxon>Desulfobulbia</taxon>
        <taxon>Desulfobulbales</taxon>
        <taxon>Desulfobulbaceae</taxon>
        <taxon>Candidatus Desulfatifera</taxon>
    </lineage>
</organism>
<feature type="domain" description="Glucose-1-phosphate adenylyltransferase/Bifunctional protein GlmU-like C-terminal hexapeptide" evidence="10">
    <location>
        <begin position="295"/>
        <end position="373"/>
    </location>
</feature>
<keyword evidence="5" id="KW-0547">Nucleotide-binding</keyword>
<dbReference type="SUPFAM" id="SSF51161">
    <property type="entry name" value="Trimeric LpxA-like enzymes"/>
    <property type="match status" value="1"/>
</dbReference>
<comment type="caution">
    <text evidence="11">The sequence shown here is derived from an EMBL/GenBank/DDBJ whole genome shotgun (WGS) entry which is preliminary data.</text>
</comment>
<evidence type="ECO:0000256" key="1">
    <source>
        <dbReference type="ARBA" id="ARBA00010443"/>
    </source>
</evidence>
<evidence type="ECO:0000256" key="5">
    <source>
        <dbReference type="ARBA" id="ARBA00022741"/>
    </source>
</evidence>
<evidence type="ECO:0000259" key="10">
    <source>
        <dbReference type="Pfam" id="PF24894"/>
    </source>
</evidence>
<dbReference type="Gene3D" id="2.160.10.10">
    <property type="entry name" value="Hexapeptide repeat proteins"/>
    <property type="match status" value="1"/>
</dbReference>
<keyword evidence="4 11" id="KW-0548">Nucleotidyltransferase</keyword>
<dbReference type="InterPro" id="IPR029044">
    <property type="entry name" value="Nucleotide-diphossugar_trans"/>
</dbReference>
<dbReference type="PANTHER" id="PTHR43523">
    <property type="entry name" value="GLUCOSE-1-PHOSPHATE ADENYLYLTRANSFERASE-RELATED"/>
    <property type="match status" value="1"/>
</dbReference>
<name>A0A8J6N889_9BACT</name>
<dbReference type="SUPFAM" id="SSF53448">
    <property type="entry name" value="Nucleotide-diphospho-sugar transferases"/>
    <property type="match status" value="1"/>
</dbReference>
<dbReference type="GO" id="GO:0005978">
    <property type="term" value="P:glycogen biosynthetic process"/>
    <property type="evidence" value="ECO:0007669"/>
    <property type="project" value="UniProtKB-KW"/>
</dbReference>
<dbReference type="InterPro" id="IPR005835">
    <property type="entry name" value="NTP_transferase_dom"/>
</dbReference>
<keyword evidence="3" id="KW-0808">Transferase</keyword>
<dbReference type="CDD" id="cd04651">
    <property type="entry name" value="LbH_G1P_AT_C"/>
    <property type="match status" value="1"/>
</dbReference>
<dbReference type="AlphaFoldDB" id="A0A8J6N889"/>
<comment type="similarity">
    <text evidence="1">Belongs to the bacterial/plant glucose-1-phosphate adenylyltransferase family.</text>
</comment>
<dbReference type="PROSITE" id="PS00809">
    <property type="entry name" value="ADP_GLC_PYROPHOSPH_2"/>
    <property type="match status" value="1"/>
</dbReference>
<evidence type="ECO:0000256" key="4">
    <source>
        <dbReference type="ARBA" id="ARBA00022695"/>
    </source>
</evidence>
<dbReference type="Pfam" id="PF00483">
    <property type="entry name" value="NTP_transferase"/>
    <property type="match status" value="1"/>
</dbReference>
<keyword evidence="2" id="KW-0321">Glycogen metabolism</keyword>
<dbReference type="InterPro" id="IPR011831">
    <property type="entry name" value="ADP-Glc_PPase"/>
</dbReference>
<evidence type="ECO:0000256" key="8">
    <source>
        <dbReference type="ARBA" id="ARBA00023277"/>
    </source>
</evidence>
<evidence type="ECO:0000256" key="2">
    <source>
        <dbReference type="ARBA" id="ARBA00022600"/>
    </source>
</evidence>